<feature type="domain" description="Metallo-beta-lactamase" evidence="1">
    <location>
        <begin position="8"/>
        <end position="193"/>
    </location>
</feature>
<dbReference type="SMART" id="SM00849">
    <property type="entry name" value="Lactamase_B"/>
    <property type="match status" value="1"/>
</dbReference>
<dbReference type="InterPro" id="IPR001279">
    <property type="entry name" value="Metallo-B-lactamas"/>
</dbReference>
<dbReference type="SUPFAM" id="SSF56281">
    <property type="entry name" value="Metallo-hydrolase/oxidoreductase"/>
    <property type="match status" value="1"/>
</dbReference>
<reference evidence="2 3" key="1">
    <citation type="submission" date="2023-07" db="EMBL/GenBank/DDBJ databases">
        <title>Comparative genomics of wheat-associated soil bacteria to identify genetic determinants of phenazine resistance.</title>
        <authorList>
            <person name="Mouncey N."/>
        </authorList>
    </citation>
    <scope>NUCLEOTIDE SEQUENCE [LARGE SCALE GENOMIC DNA]</scope>
    <source>
        <strain evidence="2 3">W4I11</strain>
    </source>
</reference>
<evidence type="ECO:0000313" key="2">
    <source>
        <dbReference type="EMBL" id="MDQ0997054.1"/>
    </source>
</evidence>
<comment type="caution">
    <text evidence="2">The sequence shown here is derived from an EMBL/GenBank/DDBJ whole genome shotgun (WGS) entry which is preliminary data.</text>
</comment>
<organism evidence="2 3">
    <name type="scientific">Phyllobacterium ifriqiyense</name>
    <dbReference type="NCBI Taxonomy" id="314238"/>
    <lineage>
        <taxon>Bacteria</taxon>
        <taxon>Pseudomonadati</taxon>
        <taxon>Pseudomonadota</taxon>
        <taxon>Alphaproteobacteria</taxon>
        <taxon>Hyphomicrobiales</taxon>
        <taxon>Phyllobacteriaceae</taxon>
        <taxon>Phyllobacterium</taxon>
    </lineage>
</organism>
<keyword evidence="3" id="KW-1185">Reference proteome</keyword>
<protein>
    <submittedName>
        <fullName evidence="2">Phosphoribosyl 1,2-cyclic phosphodiesterase</fullName>
    </submittedName>
</protein>
<sequence>MAVFGEKGRTSVGISGGGKSILLDVGIKVGATGRDYYPAIDDATIAKLDAVFVSHAHEDHIGGLAWLLSRGFRGRIFMTAETSTEAASMLGQYGEQGHMQAFEIAAHSAEVFTAGDIIQLGELSVSTGRSGHVAGGVWFAASDGAKSAVYTADVVPDSAVFAMDQIPPCDLLILDASYGDDAISSDERVSAIRQWIETQPNGCLLPVPLSGKPLELMAILPQRFAIHASMRDAVAAQIAARDAFHPGVGAELTQRLAKALDWSELDALPGCPLMSFDGMGSAGPSVEAIKRAADQGYPILLTGHIPPNTPASALFEAKRAEWIRLPTHPTRQGNVAIWEGAGRPATLGHSCSLSALSALKQYLPALNDTVRTGDHIDV</sequence>
<dbReference type="Pfam" id="PF12706">
    <property type="entry name" value="Lactamase_B_2"/>
    <property type="match status" value="1"/>
</dbReference>
<dbReference type="Gene3D" id="3.60.15.10">
    <property type="entry name" value="Ribonuclease Z/Hydroxyacylglutathione hydrolase-like"/>
    <property type="match status" value="1"/>
</dbReference>
<dbReference type="InterPro" id="IPR036866">
    <property type="entry name" value="RibonucZ/Hydroxyglut_hydro"/>
</dbReference>
<accession>A0ABU0S8H1</accession>
<dbReference type="PANTHER" id="PTHR11203">
    <property type="entry name" value="CLEAVAGE AND POLYADENYLATION SPECIFICITY FACTOR FAMILY MEMBER"/>
    <property type="match status" value="1"/>
</dbReference>
<evidence type="ECO:0000259" key="1">
    <source>
        <dbReference type="SMART" id="SM00849"/>
    </source>
</evidence>
<dbReference type="EMBL" id="JAUSZT010000003">
    <property type="protein sequence ID" value="MDQ0997054.1"/>
    <property type="molecule type" value="Genomic_DNA"/>
</dbReference>
<dbReference type="RefSeq" id="WP_307280586.1">
    <property type="nucleotide sequence ID" value="NZ_JAUSZT010000003.1"/>
</dbReference>
<dbReference type="InterPro" id="IPR050698">
    <property type="entry name" value="MBL"/>
</dbReference>
<dbReference type="Proteomes" id="UP001237780">
    <property type="component" value="Unassembled WGS sequence"/>
</dbReference>
<evidence type="ECO:0000313" key="3">
    <source>
        <dbReference type="Proteomes" id="UP001237780"/>
    </source>
</evidence>
<proteinExistence type="predicted"/>
<gene>
    <name evidence="2" type="ORF">QFZ34_002236</name>
</gene>
<name>A0ABU0S8H1_9HYPH</name>
<dbReference type="PANTHER" id="PTHR11203:SF37">
    <property type="entry name" value="INTEGRATOR COMPLEX SUBUNIT 11"/>
    <property type="match status" value="1"/>
</dbReference>